<evidence type="ECO:0000313" key="3">
    <source>
        <dbReference type="Proteomes" id="UP001165367"/>
    </source>
</evidence>
<proteinExistence type="predicted"/>
<name>A0ABS9KQD3_9BACT</name>
<accession>A0ABS9KQD3</accession>
<comment type="caution">
    <text evidence="2">The sequence shown here is derived from an EMBL/GenBank/DDBJ whole genome shotgun (WGS) entry which is preliminary data.</text>
</comment>
<keyword evidence="3" id="KW-1185">Reference proteome</keyword>
<gene>
    <name evidence="2" type="ORF">LZZ85_09625</name>
</gene>
<feature type="chain" id="PRO_5045995351" evidence="1">
    <location>
        <begin position="23"/>
        <end position="269"/>
    </location>
</feature>
<keyword evidence="1" id="KW-0732">Signal</keyword>
<organism evidence="2 3">
    <name type="scientific">Terrimonas ginsenosidimutans</name>
    <dbReference type="NCBI Taxonomy" id="2908004"/>
    <lineage>
        <taxon>Bacteria</taxon>
        <taxon>Pseudomonadati</taxon>
        <taxon>Bacteroidota</taxon>
        <taxon>Chitinophagia</taxon>
        <taxon>Chitinophagales</taxon>
        <taxon>Chitinophagaceae</taxon>
        <taxon>Terrimonas</taxon>
    </lineage>
</organism>
<evidence type="ECO:0000313" key="2">
    <source>
        <dbReference type="EMBL" id="MCG2614541.1"/>
    </source>
</evidence>
<sequence>MKVIFKLLFLPAVILLAFTTRKEIPFADSCGIKNTAFKAGEKVTYKVYYAVAGIYVDAGTATFTNTLEVLNNRPVYHIVGEGHTNSSYDILYKVRDKYESYIDTATLQALKFVRNVNEGGYKKYQNVSFNKTANTAVTNDGVFNVPACVQDVVSSVFYARNIDFNVLQPNDKISFSMFLDNEIYNMYIRYLGKETIKTKYGKFDAIKFKPLLIKGSIFEGGENMTVWVTDDENHVPIRIESPIVVGKVKIDMMGHENLRYPLTSLIRRR</sequence>
<dbReference type="Pfam" id="PF11306">
    <property type="entry name" value="DUF3108"/>
    <property type="match status" value="1"/>
</dbReference>
<dbReference type="RefSeq" id="WP_237871053.1">
    <property type="nucleotide sequence ID" value="NZ_JAKLTR010000005.1"/>
</dbReference>
<dbReference type="EMBL" id="JAKLTR010000005">
    <property type="protein sequence ID" value="MCG2614541.1"/>
    <property type="molecule type" value="Genomic_DNA"/>
</dbReference>
<reference evidence="2" key="1">
    <citation type="submission" date="2022-01" db="EMBL/GenBank/DDBJ databases">
        <authorList>
            <person name="Jo J.-H."/>
            <person name="Im W.-T."/>
        </authorList>
    </citation>
    <scope>NUCLEOTIDE SEQUENCE</scope>
    <source>
        <strain evidence="2">NA20</strain>
    </source>
</reference>
<evidence type="ECO:0000256" key="1">
    <source>
        <dbReference type="SAM" id="SignalP"/>
    </source>
</evidence>
<dbReference type="Proteomes" id="UP001165367">
    <property type="component" value="Unassembled WGS sequence"/>
</dbReference>
<protein>
    <submittedName>
        <fullName evidence="2">DUF3108 domain-containing protein</fullName>
    </submittedName>
</protein>
<feature type="signal peptide" evidence="1">
    <location>
        <begin position="1"/>
        <end position="22"/>
    </location>
</feature>
<dbReference type="InterPro" id="IPR021457">
    <property type="entry name" value="DUF3108"/>
</dbReference>